<dbReference type="GO" id="GO:0005507">
    <property type="term" value="F:copper ion binding"/>
    <property type="evidence" value="ECO:0007669"/>
    <property type="project" value="InterPro"/>
</dbReference>
<evidence type="ECO:0000256" key="12">
    <source>
        <dbReference type="ARBA" id="ARBA00049512"/>
    </source>
</evidence>
<dbReference type="InterPro" id="IPR045187">
    <property type="entry name" value="CcO_II"/>
</dbReference>
<keyword evidence="4 13" id="KW-0679">Respiratory chain</keyword>
<dbReference type="PANTHER" id="PTHR22888">
    <property type="entry name" value="CYTOCHROME C OXIDASE, SUBUNIT II"/>
    <property type="match status" value="1"/>
</dbReference>
<gene>
    <name evidence="17" type="primary">cox2</name>
</gene>
<dbReference type="GO" id="GO:0042773">
    <property type="term" value="P:ATP synthesis coupled electron transport"/>
    <property type="evidence" value="ECO:0007669"/>
    <property type="project" value="TreeGrafter"/>
</dbReference>
<dbReference type="PROSITE" id="PS50857">
    <property type="entry name" value="COX2_CUA"/>
    <property type="match status" value="1"/>
</dbReference>
<dbReference type="InterPro" id="IPR008972">
    <property type="entry name" value="Cupredoxin"/>
</dbReference>
<evidence type="ECO:0000256" key="1">
    <source>
        <dbReference type="ARBA" id="ARBA00004141"/>
    </source>
</evidence>
<dbReference type="GeneID" id="803648"/>
<dbReference type="SUPFAM" id="SSF49503">
    <property type="entry name" value="Cupredoxins"/>
    <property type="match status" value="1"/>
</dbReference>
<dbReference type="InterPro" id="IPR034210">
    <property type="entry name" value="CcO_II_C"/>
</dbReference>
<dbReference type="EMBL" id="AF404306">
    <property type="protein sequence ID" value="AAK84264.1"/>
    <property type="molecule type" value="Genomic_DNA"/>
</dbReference>
<name>Q950P4_9FUNG</name>
<comment type="catalytic activity">
    <reaction evidence="12">
        <text>4 Fe(II)-[cytochrome c] + O2 + 8 H(+)(in) = 4 Fe(III)-[cytochrome c] + 2 H2O + 4 H(+)(out)</text>
        <dbReference type="Rhea" id="RHEA:11436"/>
        <dbReference type="Rhea" id="RHEA-COMP:10350"/>
        <dbReference type="Rhea" id="RHEA-COMP:14399"/>
        <dbReference type="ChEBI" id="CHEBI:15377"/>
        <dbReference type="ChEBI" id="CHEBI:15378"/>
        <dbReference type="ChEBI" id="CHEBI:15379"/>
        <dbReference type="ChEBI" id="CHEBI:29033"/>
        <dbReference type="ChEBI" id="CHEBI:29034"/>
        <dbReference type="EC" id="7.1.1.9"/>
    </reaction>
    <physiologicalReaction direction="left-to-right" evidence="12">
        <dbReference type="Rhea" id="RHEA:11437"/>
    </physiologicalReaction>
</comment>
<dbReference type="InterPro" id="IPR036257">
    <property type="entry name" value="Cyt_c_oxidase_su2_TM_sf"/>
</dbReference>
<reference evidence="17" key="2">
    <citation type="journal article" date="2002" name="Mol. Biol. Evol.">
        <title>Hyaloraphidium curvatum: a linear mitochondrial genome, tRNA editing, and an evolutionary link to lower fungi.</title>
        <authorList>
            <person name="Forget L."/>
            <person name="Ustinova J."/>
            <person name="Wang Z."/>
            <person name="Huss V.A."/>
            <person name="Franz Lang B."/>
        </authorList>
    </citation>
    <scope>NUCLEOTIDE SEQUENCE</scope>
    <source>
        <strain evidence="17">136</strain>
    </source>
</reference>
<comment type="function">
    <text evidence="13">Component of the cytochrome c oxidase, the last enzyme in the mitochondrial electron transport chain which drives oxidative phosphorylation. The respiratory chain contains 3 multisubunit complexes succinate dehydrogenase (complex II, CII), ubiquinol-cytochrome c oxidoreductase (cytochrome b-c1 complex, complex III, CIII) and cytochrome c oxidase (complex IV, CIV), that cooperate to transfer electrons derived from NADH and succinate to molecular oxygen, creating an electrochemical gradient over the inner membrane that drives transmembrane transport and the ATP synthase. Cytochrome c oxidase is the component of the respiratory chain that catalyzes the reduction of oxygen to water. Electrons originating from reduced cytochrome c in the intermembrane space (IMS) are transferred via the dinuclear copper A center (CU(A)) of subunit 2 and heme A of subunit 1 to the active site in subunit 1, a binuclear center (BNC) formed by heme A3 and copper B (CU(B)). The BNC reduces molecular oxygen to 2 water molecules using 4 electrons from cytochrome c in the IMS and 4 protons from the mitochondrial matrix.</text>
</comment>
<evidence type="ECO:0000256" key="13">
    <source>
        <dbReference type="RuleBase" id="RU000457"/>
    </source>
</evidence>
<keyword evidence="9 14" id="KW-1133">Transmembrane helix</keyword>
<evidence type="ECO:0000256" key="4">
    <source>
        <dbReference type="ARBA" id="ARBA00022660"/>
    </source>
</evidence>
<dbReference type="Gene3D" id="2.60.40.420">
    <property type="entry name" value="Cupredoxins - blue copper proteins"/>
    <property type="match status" value="1"/>
</dbReference>
<keyword evidence="3 13" id="KW-0813">Transport</keyword>
<evidence type="ECO:0000256" key="14">
    <source>
        <dbReference type="SAM" id="Phobius"/>
    </source>
</evidence>
<dbReference type="FunFam" id="2.60.40.420:FF:000001">
    <property type="entry name" value="Cytochrome c oxidase subunit 2"/>
    <property type="match status" value="1"/>
</dbReference>
<proteinExistence type="inferred from homology"/>
<feature type="transmembrane region" description="Helical" evidence="14">
    <location>
        <begin position="74"/>
        <end position="93"/>
    </location>
</feature>
<evidence type="ECO:0000256" key="3">
    <source>
        <dbReference type="ARBA" id="ARBA00022448"/>
    </source>
</evidence>
<evidence type="ECO:0000256" key="7">
    <source>
        <dbReference type="ARBA" id="ARBA00022967"/>
    </source>
</evidence>
<keyword evidence="10 13" id="KW-0186">Copper</keyword>
<dbReference type="Pfam" id="PF00116">
    <property type="entry name" value="COX2"/>
    <property type="match status" value="1"/>
</dbReference>
<dbReference type="GO" id="GO:0005743">
    <property type="term" value="C:mitochondrial inner membrane"/>
    <property type="evidence" value="ECO:0007669"/>
    <property type="project" value="UniProtKB-SubCell"/>
</dbReference>
<protein>
    <recommendedName>
        <fullName evidence="13">Cytochrome c oxidase subunit 2</fullName>
    </recommendedName>
</protein>
<dbReference type="CDD" id="cd13912">
    <property type="entry name" value="CcO_II_C"/>
    <property type="match status" value="1"/>
</dbReference>
<dbReference type="InterPro" id="IPR001505">
    <property type="entry name" value="Copper_CuA"/>
</dbReference>
<dbReference type="AlphaFoldDB" id="Q950P4"/>
<dbReference type="Pfam" id="PF02790">
    <property type="entry name" value="COX2_TM"/>
    <property type="match status" value="1"/>
</dbReference>
<dbReference type="PANTHER" id="PTHR22888:SF9">
    <property type="entry name" value="CYTOCHROME C OXIDASE SUBUNIT 2"/>
    <property type="match status" value="1"/>
</dbReference>
<evidence type="ECO:0000256" key="10">
    <source>
        <dbReference type="ARBA" id="ARBA00023008"/>
    </source>
</evidence>
<dbReference type="InterPro" id="IPR011759">
    <property type="entry name" value="Cyt_c_oxidase_su2_TM_dom"/>
</dbReference>
<accession>Q950P4</accession>
<evidence type="ECO:0000256" key="9">
    <source>
        <dbReference type="ARBA" id="ARBA00022989"/>
    </source>
</evidence>
<evidence type="ECO:0000256" key="2">
    <source>
        <dbReference type="ARBA" id="ARBA00007866"/>
    </source>
</evidence>
<keyword evidence="13 17" id="KW-0496">Mitochondrion</keyword>
<dbReference type="GO" id="GO:0004129">
    <property type="term" value="F:cytochrome-c oxidase activity"/>
    <property type="evidence" value="ECO:0007669"/>
    <property type="project" value="UniProtKB-EC"/>
</dbReference>
<evidence type="ECO:0000256" key="6">
    <source>
        <dbReference type="ARBA" id="ARBA00022723"/>
    </source>
</evidence>
<dbReference type="RefSeq" id="NP_150334.1">
    <property type="nucleotide sequence ID" value="NC_003053.1"/>
</dbReference>
<comment type="cofactor">
    <cofactor evidence="13">
        <name>Cu cation</name>
        <dbReference type="ChEBI" id="CHEBI:23378"/>
    </cofactor>
    <text evidence="13">Binds a copper A center.</text>
</comment>
<evidence type="ECO:0000256" key="5">
    <source>
        <dbReference type="ARBA" id="ARBA00022692"/>
    </source>
</evidence>
<dbReference type="InterPro" id="IPR002429">
    <property type="entry name" value="CcO_II-like_C"/>
</dbReference>
<keyword evidence="17" id="KW-0560">Oxidoreductase</keyword>
<evidence type="ECO:0000313" key="17">
    <source>
        <dbReference type="EMBL" id="AAK84264.1"/>
    </source>
</evidence>
<reference evidence="17" key="1">
    <citation type="submission" date="2001-07" db="EMBL/GenBank/DDBJ databases">
        <authorList>
            <person name="Lang F.B.F."/>
        </authorList>
    </citation>
    <scope>NUCLEOTIDE SEQUENCE</scope>
    <source>
        <strain evidence="17">136</strain>
    </source>
</reference>
<dbReference type="GO" id="GO:0016491">
    <property type="term" value="F:oxidoreductase activity"/>
    <property type="evidence" value="ECO:0007669"/>
    <property type="project" value="UniProtKB-KW"/>
</dbReference>
<evidence type="ECO:0000256" key="11">
    <source>
        <dbReference type="ARBA" id="ARBA00023136"/>
    </source>
</evidence>
<keyword evidence="7" id="KW-1278">Translocase</keyword>
<dbReference type="Gene3D" id="1.10.287.90">
    <property type="match status" value="1"/>
</dbReference>
<evidence type="ECO:0000259" key="15">
    <source>
        <dbReference type="PROSITE" id="PS50857"/>
    </source>
</evidence>
<geneLocation type="mitochondrion" evidence="17"/>
<keyword evidence="5 13" id="KW-0812">Transmembrane</keyword>
<keyword evidence="8 13" id="KW-0249">Electron transport</keyword>
<comment type="similarity">
    <text evidence="2 13">Belongs to the cytochrome c oxidase subunit 2 family.</text>
</comment>
<keyword evidence="6 13" id="KW-0479">Metal-binding</keyword>
<evidence type="ECO:0000259" key="16">
    <source>
        <dbReference type="PROSITE" id="PS50999"/>
    </source>
</evidence>
<dbReference type="PROSITE" id="PS50999">
    <property type="entry name" value="COX2_TM"/>
    <property type="match status" value="1"/>
</dbReference>
<feature type="transmembrane region" description="Helical" evidence="14">
    <location>
        <begin position="42"/>
        <end position="62"/>
    </location>
</feature>
<keyword evidence="11 13" id="KW-0472">Membrane</keyword>
<keyword evidence="13" id="KW-0999">Mitochondrion inner membrane</keyword>
<dbReference type="PROSITE" id="PS00078">
    <property type="entry name" value="COX2"/>
    <property type="match status" value="1"/>
</dbReference>
<feature type="domain" description="Cytochrome oxidase subunit II transmembrane region profile" evidence="16">
    <location>
        <begin position="16"/>
        <end position="106"/>
    </location>
</feature>
<dbReference type="PRINTS" id="PR01166">
    <property type="entry name" value="CYCOXIDASEII"/>
</dbReference>
<dbReference type="SUPFAM" id="SSF81464">
    <property type="entry name" value="Cytochrome c oxidase subunit II-like, transmembrane region"/>
    <property type="match status" value="1"/>
</dbReference>
<feature type="domain" description="Cytochrome oxidase subunit II copper A binding" evidence="15">
    <location>
        <begin position="107"/>
        <end position="250"/>
    </location>
</feature>
<evidence type="ECO:0000256" key="8">
    <source>
        <dbReference type="ARBA" id="ARBA00022982"/>
    </source>
</evidence>
<sequence length="253" mass="28606">MFSVNFNFACLLFSDYPINYSYSFQDPASDWLLGIINLHDNIIFYLIIILTVVLWLLTSALLNPDHLFNLHHGNLIELIWTITPAAILWMIGLPSLKLLYLMDEILSPEITVKAIGNQWYWSFEYGDHVFDNENGEPKETIAFDSFMVAEDDLELGEQRNLAVDNYLVLPINTSIRMLVTANDVIHSFSINSLGIKVDALPGRINALGFIINRPGQFYGQCSELCGSLHGFMPIGLKAVSLSSYLSFINSFQE</sequence>
<organism evidence="17">
    <name type="scientific">Rhizophydium sp. 136</name>
    <dbReference type="NCBI Taxonomy" id="60187"/>
    <lineage>
        <taxon>Eukaryota</taxon>
        <taxon>Fungi</taxon>
        <taxon>Fungi incertae sedis</taxon>
        <taxon>Chytridiomycota</taxon>
        <taxon>Chytridiomycota incertae sedis</taxon>
        <taxon>Chytridiomycetes</taxon>
        <taxon>Rhizophydiales</taxon>
        <taxon>Rhizophydiaceae</taxon>
        <taxon>Rhizophydium</taxon>
    </lineage>
</organism>
<comment type="subcellular location">
    <subcellularLocation>
        <location evidence="1">Membrane</location>
        <topology evidence="1">Multi-pass membrane protein</topology>
    </subcellularLocation>
    <subcellularLocation>
        <location evidence="13">Mitochondrion inner membrane</location>
        <topology evidence="13">Multi-pass membrane protein</topology>
    </subcellularLocation>
</comment>